<evidence type="ECO:0000259" key="2">
    <source>
        <dbReference type="PROSITE" id="PS50090"/>
    </source>
</evidence>
<feature type="domain" description="HTH myb-type" evidence="3">
    <location>
        <begin position="150"/>
        <end position="201"/>
    </location>
</feature>
<dbReference type="InterPro" id="IPR009057">
    <property type="entry name" value="Homeodomain-like_sf"/>
</dbReference>
<dbReference type="PROSITE" id="PS51294">
    <property type="entry name" value="HTH_MYB"/>
    <property type="match status" value="2"/>
</dbReference>
<protein>
    <recommendedName>
        <fullName evidence="6">Myb-like DNA-binding domain containing protein</fullName>
    </recommendedName>
</protein>
<reference evidence="4 5" key="1">
    <citation type="submission" date="2024-04" db="EMBL/GenBank/DDBJ databases">
        <title>Tritrichomonas musculus Genome.</title>
        <authorList>
            <person name="Alves-Ferreira E."/>
            <person name="Grigg M."/>
            <person name="Lorenzi H."/>
            <person name="Galac M."/>
        </authorList>
    </citation>
    <scope>NUCLEOTIDE SEQUENCE [LARGE SCALE GENOMIC DNA]</scope>
    <source>
        <strain evidence="4 5">EAF2021</strain>
    </source>
</reference>
<keyword evidence="5" id="KW-1185">Reference proteome</keyword>
<dbReference type="SUPFAM" id="SSF46689">
    <property type="entry name" value="Homeodomain-like"/>
    <property type="match status" value="1"/>
</dbReference>
<accession>A0ABR2K2Y7</accession>
<comment type="caution">
    <text evidence="4">The sequence shown here is derived from an EMBL/GenBank/DDBJ whole genome shotgun (WGS) entry which is preliminary data.</text>
</comment>
<feature type="region of interest" description="Disordered" evidence="1">
    <location>
        <begin position="417"/>
        <end position="446"/>
    </location>
</feature>
<evidence type="ECO:0000256" key="1">
    <source>
        <dbReference type="SAM" id="MobiDB-lite"/>
    </source>
</evidence>
<gene>
    <name evidence="4" type="ORF">M9Y10_040929</name>
</gene>
<dbReference type="Proteomes" id="UP001470230">
    <property type="component" value="Unassembled WGS sequence"/>
</dbReference>
<organism evidence="4 5">
    <name type="scientific">Tritrichomonas musculus</name>
    <dbReference type="NCBI Taxonomy" id="1915356"/>
    <lineage>
        <taxon>Eukaryota</taxon>
        <taxon>Metamonada</taxon>
        <taxon>Parabasalia</taxon>
        <taxon>Tritrichomonadida</taxon>
        <taxon>Tritrichomonadidae</taxon>
        <taxon>Tritrichomonas</taxon>
    </lineage>
</organism>
<feature type="domain" description="Myb-like" evidence="2">
    <location>
        <begin position="202"/>
        <end position="252"/>
    </location>
</feature>
<dbReference type="InterPro" id="IPR050560">
    <property type="entry name" value="MYB_TF"/>
</dbReference>
<sequence length="446" mass="50778">MLHNPNRKGIVSKNTNTLPLENRNSSKESISNSSYLMTQNYLNNPTQLYSANVNTIINTNNNNNINVFFNSTNTINKQAIDQSKPLQTFIYPSNLNINTNYTQSQIPISANLPVSSVQSSVSNYPNYQPQFHPPTSTSHSNDSLTTPPTKQKKMRKPFSVDEDHLLTNIMYGKPFTTWIDVAAQIPGRSARQCRDRWANYLSPNNKNGPWSRGEDEILAEKHREYGSQWTVIAKFFDGRSENNVKNRWYTHLKHKYYGKNQNANKPKSSTPSLDNVQNFQNLSNIQFINNNNILNNYNNYYDNNQGPIQYASNTNINYIPNQSSNQIKGFPLLPPPIPQSTSQYFTYPPPKVTVSNTNPSINSYPTISPINNETINLSINKYSLDHDKKNLYNENIQSIKADFNTPKVSNMVETNPKRHLLPPISSLDSEIPESKIGKANQKNHLT</sequence>
<dbReference type="Gene3D" id="1.10.10.60">
    <property type="entry name" value="Homeodomain-like"/>
    <property type="match status" value="2"/>
</dbReference>
<dbReference type="EMBL" id="JAPFFF010000007">
    <property type="protein sequence ID" value="KAK8885480.1"/>
    <property type="molecule type" value="Genomic_DNA"/>
</dbReference>
<dbReference type="CDD" id="cd00167">
    <property type="entry name" value="SANT"/>
    <property type="match status" value="2"/>
</dbReference>
<dbReference type="Pfam" id="PF00249">
    <property type="entry name" value="Myb_DNA-binding"/>
    <property type="match status" value="2"/>
</dbReference>
<dbReference type="PROSITE" id="PS50090">
    <property type="entry name" value="MYB_LIKE"/>
    <property type="match status" value="2"/>
</dbReference>
<evidence type="ECO:0008006" key="6">
    <source>
        <dbReference type="Google" id="ProtNLM"/>
    </source>
</evidence>
<dbReference type="SMART" id="SM00717">
    <property type="entry name" value="SANT"/>
    <property type="match status" value="2"/>
</dbReference>
<dbReference type="PANTHER" id="PTHR45614">
    <property type="entry name" value="MYB PROTEIN-RELATED"/>
    <property type="match status" value="1"/>
</dbReference>
<evidence type="ECO:0000259" key="3">
    <source>
        <dbReference type="PROSITE" id="PS51294"/>
    </source>
</evidence>
<name>A0ABR2K2Y7_9EUKA</name>
<proteinExistence type="predicted"/>
<dbReference type="PANTHER" id="PTHR45614:SF69">
    <property type="entry name" value="CHROMOSOME UNDETERMINED SCAFFOLD_38, WHOLE GENOME SHOTGUN SEQUENCE"/>
    <property type="match status" value="1"/>
</dbReference>
<feature type="region of interest" description="Disordered" evidence="1">
    <location>
        <begin position="1"/>
        <end position="30"/>
    </location>
</feature>
<feature type="region of interest" description="Disordered" evidence="1">
    <location>
        <begin position="125"/>
        <end position="157"/>
    </location>
</feature>
<dbReference type="InterPro" id="IPR017930">
    <property type="entry name" value="Myb_dom"/>
</dbReference>
<evidence type="ECO:0000313" key="4">
    <source>
        <dbReference type="EMBL" id="KAK8885480.1"/>
    </source>
</evidence>
<dbReference type="InterPro" id="IPR001005">
    <property type="entry name" value="SANT/Myb"/>
</dbReference>
<feature type="domain" description="HTH myb-type" evidence="3">
    <location>
        <begin position="202"/>
        <end position="256"/>
    </location>
</feature>
<feature type="domain" description="Myb-like" evidence="2">
    <location>
        <begin position="150"/>
        <end position="201"/>
    </location>
</feature>
<evidence type="ECO:0000313" key="5">
    <source>
        <dbReference type="Proteomes" id="UP001470230"/>
    </source>
</evidence>
<feature type="compositionally biased region" description="Polar residues" evidence="1">
    <location>
        <begin position="125"/>
        <end position="149"/>
    </location>
</feature>